<comment type="caution">
    <text evidence="2">The sequence shown here is derived from an EMBL/GenBank/DDBJ whole genome shotgun (WGS) entry which is preliminary data.</text>
</comment>
<dbReference type="InterPro" id="IPR022409">
    <property type="entry name" value="PKD/Chitinase_dom"/>
</dbReference>
<reference evidence="2" key="1">
    <citation type="submission" date="2019-10" db="EMBL/GenBank/DDBJ databases">
        <title>Description of Paenibacillus glebae sp. nov.</title>
        <authorList>
            <person name="Carlier A."/>
            <person name="Qi S."/>
        </authorList>
    </citation>
    <scope>NUCLEOTIDE SEQUENCE</scope>
    <source>
        <strain evidence="2">LMG 31456</strain>
    </source>
</reference>
<protein>
    <recommendedName>
        <fullName evidence="1">PKD/Chitinase domain-containing protein</fullName>
    </recommendedName>
</protein>
<dbReference type="Pfam" id="PF07705">
    <property type="entry name" value="CARDB"/>
    <property type="match status" value="1"/>
</dbReference>
<dbReference type="EMBL" id="WHOD01000099">
    <property type="protein sequence ID" value="NOU96518.1"/>
    <property type="molecule type" value="Genomic_DNA"/>
</dbReference>
<feature type="domain" description="PKD/Chitinase" evidence="1">
    <location>
        <begin position="1905"/>
        <end position="1994"/>
    </location>
</feature>
<sequence length="2123" mass="236088">MLCLVSSMFPPLVNNAIAANSETPINGLSFDNGVVLLDLTPTTNEFVSSNAQISPQDIAVNVTDPIVRVELRDMNNNVLKQMVNVGGNMFRAESAVQGTEILVTSETRAKLPEGPTEFFRDPNRLVWMYDYIDFGQTTANRHYISTRPGIYDMLPDNTKATCKETISPYDYDKEGPIIDCNTLQDYRDGTLDPSEFDKFVIPGTGKKVNVSDVQKLSFSDTQFSLLNIGGRLKTSNIVTDSIDTKILDTTTWNYRFEFKMRYDVDPDYDNGDPSNLVIGYRSAWDIGIEGYIYKYPKMKVVAITMPPTAKPDLVVDSFTPPAVCIEVGKTETYTYKINNEGASTTKSFKVKVSADDTEVITHSYSSGINTNDPKIGTFNYSFSAAGTKSFTIFVDSNDDIDEDPNESNNSRSFTVAAKSSCGGGNTNVTVTGDFSFSKTTVIWKTNNLVIPENIQVTGGSCSYSSHSFIFTQTNGNRFFAPNALSPQDEVYLFQFDTGMKQYGGNIGLGVVNVQMTVNTTCGKTLIVGPKTFTIIPDPDKKPPTIKIDWFRSGNNTPVRTVTQDEFVDIKVTEESVGVKTRLWDFSKDSWTSGLPAVNHWTSPYNKTKYTSFQATVQGFHEVCATAYDDDETASTPSCSTLYVEGKTPIPIIKGDTSVREKRKLTKPLNADDSFTNVPGRYIDHSRDEWTNWSGPETRYMTPGTEIVELHVYDNMGLKSDYPARHTITVYPDLPPVIEFEYTATMTRVEKQFKNNSSSPDGDIIAQYYVTYGYDRYNNGACNPTETILSDHNNYAPFKPNRVGNYCFRVYAREAVDADGVGGKDAYKDYMVSVINDNPETAFTVTGVATEPMPVNITPYESSVLTGWTANTLDNNTMLNAWSTTSDGMLISPRRNQKGSNNNFSRISLPLGAANYGLSKKVVTPSGNSFVIGNFLVYDLGNGRYINAARGHANSFNSFYLTGVSIASTELSCGGGSYCNSQFRPDLDEVILYEEYSYKGQVTKFELKWSRYKLSSLAMGVTNSTASGFFSAELAGNGYTSSGSVATFSNGDILSSYSRLKFNTDYKEINKSKRTIKSFKYGEAAPYKTDTYDTIPATPTQVPGTGGTGAIWPYNAKGQLDGIMGPMSGTLSDSQPTNIPSDARGNYYSFEYYLKGGSYLPTLVKWDSNSGMPSVIRDMPYNSVIKFVSADGKYVEFTVDGTDNDGNGYTETRYTNLINGDNTNSKPWDYATFLNHLQSSQAYQNGYAIPYNGGYYSLIDAKTGANINEDTLVLKDGFGGKALNSVNFINDTTYSMGLEVYNNVPYTDQPTTSNEPVTFGQLYNSQSARVVNGTVAWNLMQQEVKNSNIHAGVSFRMQNAQNMYRVESHYKSVQLVKIVNGRKTILKKVYRTLISNKFIRYKVTLVGDHIKVYEEGGLAIDVYDGTFANGTMGPYSVSDNAVFKGIMYLWTEADLVAQTPGVAIVDTDVTYDATYTDPEHDPALNPSTQWQYAHVDTTKFLDAGDGKSGLSVHHGQVVTSPILNFDKVGVYKVDYRVPDDPHPDHLLAWGDPTFAEHSKYSDWYTQYLIVHRRPIANFKLGLDGNNFVTWTDYSYDPDRCSNVSNCMDGYQTAQGILHGILKKKFYYITPISKVRIDGKLTKPLESGEYTVAMAVADEYNAWSDWHEETIMIDIPVAPNNPPIVQLTFPNGNYDAPNPVSLLPTIYWNQGDPDPGTIYSTFDLKTKDEWGNCIECVTNMVMDTPLGSWAWTMDIPLMMGQKYQSQVRVSDGEAWSAWSNIGWMATNSPPAAYMSFPYGTQIAPTIVNTERPTLRWNQTDPDVGAIFNYFQIQISNEDNNVMVFDTCWEVAGCKVWQGTAAITGNYAVPIDLPAGQKLRVRVKVWDQYGAESNWSQQTWMMINRGPKADFIWTPQPAFEGDEVTLLNRSTDPDGDALTFSWNISGPAYDSTQTSVNALIPAAATDFHPGDYMVTLTVSDPYGAVDTVTKTIRVGDLQLLGFVKHTAVWEEKRKSYNLRSTGDTERPRPSDMFWSGEAFALEADTNEAAVKVKVSMSYMELRTELSSTNHIEWTGKLQRDDFESLPDHTYTFQFTGVWSNGHTETVNRTVTVKNAWTDFASSVRKE</sequence>
<name>A0A972K425_9BACL</name>
<keyword evidence="3" id="KW-1185">Reference proteome</keyword>
<evidence type="ECO:0000259" key="1">
    <source>
        <dbReference type="SMART" id="SM00089"/>
    </source>
</evidence>
<evidence type="ECO:0000313" key="2">
    <source>
        <dbReference type="EMBL" id="NOU96518.1"/>
    </source>
</evidence>
<dbReference type="Gene3D" id="2.60.40.10">
    <property type="entry name" value="Immunoglobulins"/>
    <property type="match status" value="3"/>
</dbReference>
<dbReference type="InterPro" id="IPR035986">
    <property type="entry name" value="PKD_dom_sf"/>
</dbReference>
<dbReference type="SUPFAM" id="SSF49299">
    <property type="entry name" value="PKD domain"/>
    <property type="match status" value="1"/>
</dbReference>
<gene>
    <name evidence="2" type="ORF">GC093_25345</name>
</gene>
<proteinExistence type="predicted"/>
<dbReference type="SMART" id="SM00089">
    <property type="entry name" value="PKD"/>
    <property type="match status" value="1"/>
</dbReference>
<evidence type="ECO:0000313" key="3">
    <source>
        <dbReference type="Proteomes" id="UP000641588"/>
    </source>
</evidence>
<dbReference type="Gene3D" id="2.60.120.560">
    <property type="entry name" value="Exo-inulinase, domain 1"/>
    <property type="match status" value="1"/>
</dbReference>
<organism evidence="2 3">
    <name type="scientific">Paenibacillus foliorum</name>
    <dbReference type="NCBI Taxonomy" id="2654974"/>
    <lineage>
        <taxon>Bacteria</taxon>
        <taxon>Bacillati</taxon>
        <taxon>Bacillota</taxon>
        <taxon>Bacilli</taxon>
        <taxon>Bacillales</taxon>
        <taxon>Paenibacillaceae</taxon>
        <taxon>Paenibacillus</taxon>
    </lineage>
</organism>
<accession>A0A972K425</accession>
<dbReference type="InterPro" id="IPR013783">
    <property type="entry name" value="Ig-like_fold"/>
</dbReference>
<dbReference type="Proteomes" id="UP000641588">
    <property type="component" value="Unassembled WGS sequence"/>
</dbReference>
<dbReference type="InterPro" id="IPR011635">
    <property type="entry name" value="CARDB"/>
</dbReference>